<name>A0AA35WMY0_GEOBA</name>
<proteinExistence type="predicted"/>
<protein>
    <recommendedName>
        <fullName evidence="5">Calx-beta domain-containing protein</fullName>
    </recommendedName>
</protein>
<keyword evidence="2" id="KW-0677">Repeat</keyword>
<comment type="caution">
    <text evidence="6">The sequence shown here is derived from an EMBL/GenBank/DDBJ whole genome shotgun (WGS) entry which is preliminary data.</text>
</comment>
<sequence length="537" mass="58745">NARIELNPANGKISIVDNDEARVGLEQTFFNVIESVGVVEVCAIITFPSINCPVEFPFDVGLSTEDGTAVQTTDYGALDVLLSFNSCETRKCVNVSIADDGLDETDEFFTFNLTRTSNVHSGIEIGPVHGQVHIHGGDVNITLGYNSTLYTTSESRGIVELKIHFLHPPGGAPQPLTITVNTHNGTASSSEGDYGALSDEILQFNVGEMFQTHTIIINDDTLCENSTETFFSSISLGEGMGHFIHFTQPQAMIIIDDSEEAECIPIEVGYELSAYNTSEKHEEVTICVVVINHESGSPRPFTVNVTTLDGVANSGYDYRGVVNAPLIFTVGKSRACHTVRILPDDECEADHIEDFFFSVEYNSGEMPIVITRNRTSIVISDTAEPECRPIEVGYNTDTNFVTEKSGSVTFTIRVSSHPFTGAPRPFSLAVRTMDGTAIGCCDYVNVSGQIVQFMRGDVIHTHTITINDDDACEVGLNEYFYSHIDLDSGIPPINVTVQQIRVNIDDNDEPECGKLCPFCNGSFCRNRVRIIICPQSQ</sequence>
<organism evidence="6 7">
    <name type="scientific">Geodia barretti</name>
    <name type="common">Barrett's horny sponge</name>
    <dbReference type="NCBI Taxonomy" id="519541"/>
    <lineage>
        <taxon>Eukaryota</taxon>
        <taxon>Metazoa</taxon>
        <taxon>Porifera</taxon>
        <taxon>Demospongiae</taxon>
        <taxon>Heteroscleromorpha</taxon>
        <taxon>Tetractinellida</taxon>
        <taxon>Astrophorina</taxon>
        <taxon>Geodiidae</taxon>
        <taxon>Geodia</taxon>
    </lineage>
</organism>
<accession>A0AA35WMY0</accession>
<dbReference type="GO" id="GO:0007154">
    <property type="term" value="P:cell communication"/>
    <property type="evidence" value="ECO:0007669"/>
    <property type="project" value="InterPro"/>
</dbReference>
<evidence type="ECO:0000256" key="4">
    <source>
        <dbReference type="ARBA" id="ARBA00023065"/>
    </source>
</evidence>
<evidence type="ECO:0000256" key="3">
    <source>
        <dbReference type="ARBA" id="ARBA00022837"/>
    </source>
</evidence>
<evidence type="ECO:0000256" key="1">
    <source>
        <dbReference type="ARBA" id="ARBA00022729"/>
    </source>
</evidence>
<keyword evidence="4" id="KW-0406">Ion transport</keyword>
<dbReference type="InterPro" id="IPR038081">
    <property type="entry name" value="CalX-like_sf"/>
</dbReference>
<dbReference type="PANTHER" id="PTHR11878:SF65">
    <property type="entry name" value="NA_CA-EXCHANGE PROTEIN, ISOFORM G"/>
    <property type="match status" value="1"/>
</dbReference>
<dbReference type="SUPFAM" id="SSF141072">
    <property type="entry name" value="CalX-like"/>
    <property type="match status" value="4"/>
</dbReference>
<dbReference type="GO" id="GO:0030001">
    <property type="term" value="P:metal ion transport"/>
    <property type="evidence" value="ECO:0007669"/>
    <property type="project" value="TreeGrafter"/>
</dbReference>
<gene>
    <name evidence="6" type="ORF">GBAR_LOCUS12149</name>
</gene>
<dbReference type="EMBL" id="CASHTH010001817">
    <property type="protein sequence ID" value="CAI8020305.1"/>
    <property type="molecule type" value="Genomic_DNA"/>
</dbReference>
<dbReference type="InterPro" id="IPR003644">
    <property type="entry name" value="Calx_beta"/>
</dbReference>
<dbReference type="Pfam" id="PF03160">
    <property type="entry name" value="Calx-beta"/>
    <property type="match status" value="4"/>
</dbReference>
<evidence type="ECO:0000259" key="5">
    <source>
        <dbReference type="SMART" id="SM00237"/>
    </source>
</evidence>
<dbReference type="Gene3D" id="2.60.40.2030">
    <property type="match status" value="4"/>
</dbReference>
<dbReference type="SMART" id="SM00237">
    <property type="entry name" value="Calx_beta"/>
    <property type="match status" value="2"/>
</dbReference>
<feature type="domain" description="Calx-beta" evidence="5">
    <location>
        <begin position="251"/>
        <end position="360"/>
    </location>
</feature>
<feature type="domain" description="Calx-beta" evidence="5">
    <location>
        <begin position="11"/>
        <end position="114"/>
    </location>
</feature>
<keyword evidence="3" id="KW-0106">Calcium</keyword>
<feature type="non-terminal residue" evidence="6">
    <location>
        <position position="1"/>
    </location>
</feature>
<keyword evidence="7" id="KW-1185">Reference proteome</keyword>
<dbReference type="PANTHER" id="PTHR11878">
    <property type="entry name" value="SODIUM/CALCIUM EXCHANGER"/>
    <property type="match status" value="1"/>
</dbReference>
<dbReference type="AlphaFoldDB" id="A0AA35WMY0"/>
<keyword evidence="1" id="KW-0732">Signal</keyword>
<keyword evidence="4" id="KW-0813">Transport</keyword>
<reference evidence="6" key="1">
    <citation type="submission" date="2023-03" db="EMBL/GenBank/DDBJ databases">
        <authorList>
            <person name="Steffen K."/>
            <person name="Cardenas P."/>
        </authorList>
    </citation>
    <scope>NUCLEOTIDE SEQUENCE</scope>
</reference>
<dbReference type="InterPro" id="IPR051171">
    <property type="entry name" value="CaCA"/>
</dbReference>
<dbReference type="GO" id="GO:0016020">
    <property type="term" value="C:membrane"/>
    <property type="evidence" value="ECO:0007669"/>
    <property type="project" value="InterPro"/>
</dbReference>
<evidence type="ECO:0000313" key="6">
    <source>
        <dbReference type="EMBL" id="CAI8020305.1"/>
    </source>
</evidence>
<evidence type="ECO:0000256" key="2">
    <source>
        <dbReference type="ARBA" id="ARBA00022737"/>
    </source>
</evidence>
<evidence type="ECO:0000313" key="7">
    <source>
        <dbReference type="Proteomes" id="UP001174909"/>
    </source>
</evidence>
<dbReference type="Proteomes" id="UP001174909">
    <property type="component" value="Unassembled WGS sequence"/>
</dbReference>